<keyword evidence="5" id="KW-0479">Metal-binding</keyword>
<proteinExistence type="inferred from homology"/>
<feature type="binding site" evidence="5">
    <location>
        <position position="90"/>
    </location>
    <ligand>
        <name>Mg(2+)</name>
        <dbReference type="ChEBI" id="CHEBI:18420"/>
    </ligand>
</feature>
<dbReference type="Gene3D" id="3.20.20.60">
    <property type="entry name" value="Phosphoenolpyruvate-binding domains"/>
    <property type="match status" value="1"/>
</dbReference>
<evidence type="ECO:0000256" key="1">
    <source>
        <dbReference type="ARBA" id="ARBA00008676"/>
    </source>
</evidence>
<dbReference type="PANTHER" id="PTHR20881:SF0">
    <property type="entry name" value="3-METHYL-2-OXOBUTANOATE HYDROXYMETHYLTRANSFERASE"/>
    <property type="match status" value="1"/>
</dbReference>
<dbReference type="PANTHER" id="PTHR20881">
    <property type="entry name" value="3-METHYL-2-OXOBUTANOATE HYDROXYMETHYLTRANSFERASE"/>
    <property type="match status" value="1"/>
</dbReference>
<name>A0ABT1BUL3_9BACT</name>
<dbReference type="EMBL" id="JAMXLY010000004">
    <property type="protein sequence ID" value="MCO6024649.1"/>
    <property type="molecule type" value="Genomic_DNA"/>
</dbReference>
<protein>
    <recommendedName>
        <fullName evidence="5">3-methyl-2-oxobutanoate hydroxymethyltransferase</fullName>
        <ecNumber evidence="5">2.1.2.11</ecNumber>
    </recommendedName>
    <alternativeName>
        <fullName evidence="5">Ketopantoate hydroxymethyltransferase</fullName>
        <shortName evidence="5">KPHMT</shortName>
    </alternativeName>
</protein>
<feature type="binding site" evidence="5">
    <location>
        <position position="90"/>
    </location>
    <ligand>
        <name>3-methyl-2-oxobutanoate</name>
        <dbReference type="ChEBI" id="CHEBI:11851"/>
    </ligand>
</feature>
<feature type="binding site" evidence="5">
    <location>
        <position position="122"/>
    </location>
    <ligand>
        <name>Mg(2+)</name>
        <dbReference type="ChEBI" id="CHEBI:18420"/>
    </ligand>
</feature>
<keyword evidence="7" id="KW-1185">Reference proteome</keyword>
<dbReference type="Pfam" id="PF02548">
    <property type="entry name" value="Pantoate_transf"/>
    <property type="match status" value="1"/>
</dbReference>
<dbReference type="SUPFAM" id="SSF51621">
    <property type="entry name" value="Phosphoenolpyruvate/pyruvate domain"/>
    <property type="match status" value="1"/>
</dbReference>
<keyword evidence="3 5" id="KW-0566">Pantothenate biosynthesis</keyword>
<keyword evidence="4 5" id="KW-0808">Transferase</keyword>
<evidence type="ECO:0000256" key="2">
    <source>
        <dbReference type="ARBA" id="ARBA00011424"/>
    </source>
</evidence>
<accession>A0ABT1BUL3</accession>
<dbReference type="InterPro" id="IPR003700">
    <property type="entry name" value="Pantoate_hydroxy_MeTrfase"/>
</dbReference>
<dbReference type="NCBIfam" id="NF001452">
    <property type="entry name" value="PRK00311.1"/>
    <property type="match status" value="1"/>
</dbReference>
<evidence type="ECO:0000313" key="7">
    <source>
        <dbReference type="Proteomes" id="UP001204015"/>
    </source>
</evidence>
<keyword evidence="5" id="KW-0460">Magnesium</keyword>
<feature type="binding site" evidence="5">
    <location>
        <position position="120"/>
    </location>
    <ligand>
        <name>3-methyl-2-oxobutanoate</name>
        <dbReference type="ChEBI" id="CHEBI:11851"/>
    </ligand>
</feature>
<comment type="catalytic activity">
    <reaction evidence="5">
        <text>(6R)-5,10-methylene-5,6,7,8-tetrahydrofolate + 3-methyl-2-oxobutanoate + H2O = 2-dehydropantoate + (6S)-5,6,7,8-tetrahydrofolate</text>
        <dbReference type="Rhea" id="RHEA:11824"/>
        <dbReference type="ChEBI" id="CHEBI:11561"/>
        <dbReference type="ChEBI" id="CHEBI:11851"/>
        <dbReference type="ChEBI" id="CHEBI:15377"/>
        <dbReference type="ChEBI" id="CHEBI:15636"/>
        <dbReference type="ChEBI" id="CHEBI:57453"/>
        <dbReference type="EC" id="2.1.2.11"/>
    </reaction>
</comment>
<evidence type="ECO:0000313" key="6">
    <source>
        <dbReference type="EMBL" id="MCO6024649.1"/>
    </source>
</evidence>
<comment type="function">
    <text evidence="5">Catalyzes the reversible reaction in which hydroxymethyl group from 5,10-methylenetetrahydrofolate is transferred onto alpha-ketoisovalerate to form ketopantoate.</text>
</comment>
<dbReference type="GO" id="GO:0003864">
    <property type="term" value="F:3-methyl-2-oxobutanoate hydroxymethyltransferase activity"/>
    <property type="evidence" value="ECO:0007669"/>
    <property type="project" value="UniProtKB-EC"/>
</dbReference>
<dbReference type="EC" id="2.1.2.11" evidence="5"/>
<keyword evidence="5" id="KW-0963">Cytoplasm</keyword>
<sequence>MGLTTDKKKITAKSFIEMKRRGEKITMLTSYDFTTAGILDEAGIDGILIGDSASNVMGGNPNTLPITVDEMIYHARSVARACRHCLVVCDMPFGSYQTSREDGIRNAIRIVKSTGVDAVKMEGGVEIADTVKGIVEAGVPVMGHLGLTPQHINAFGGYGLRAKQEQEAERLITDAKALEKAGVFGITLEKIPAPLASRVTKELQVVTIGIGAGNGTDGQILVYADALGMTQGFKPKFLRHFADVRACMQAGVKEYITDVKDSSFPNAEESYD</sequence>
<feature type="binding site" evidence="5">
    <location>
        <position position="51"/>
    </location>
    <ligand>
        <name>Mg(2+)</name>
        <dbReference type="ChEBI" id="CHEBI:18420"/>
    </ligand>
</feature>
<dbReference type="NCBIfam" id="TIGR00222">
    <property type="entry name" value="panB"/>
    <property type="match status" value="1"/>
</dbReference>
<evidence type="ECO:0000256" key="3">
    <source>
        <dbReference type="ARBA" id="ARBA00022655"/>
    </source>
</evidence>
<gene>
    <name evidence="5 6" type="primary">panB</name>
    <name evidence="6" type="ORF">NG821_02125</name>
</gene>
<dbReference type="InterPro" id="IPR040442">
    <property type="entry name" value="Pyrv_kinase-like_dom_sf"/>
</dbReference>
<evidence type="ECO:0000256" key="4">
    <source>
        <dbReference type="ARBA" id="ARBA00022679"/>
    </source>
</evidence>
<dbReference type="Proteomes" id="UP001204015">
    <property type="component" value="Unassembled WGS sequence"/>
</dbReference>
<dbReference type="PIRSF" id="PIRSF000388">
    <property type="entry name" value="Pantoate_hydroxy_MeTrfase"/>
    <property type="match status" value="1"/>
</dbReference>
<feature type="binding site" evidence="5">
    <location>
        <begin position="51"/>
        <end position="52"/>
    </location>
    <ligand>
        <name>3-methyl-2-oxobutanoate</name>
        <dbReference type="ChEBI" id="CHEBI:11851"/>
    </ligand>
</feature>
<feature type="active site" description="Proton acceptor" evidence="5">
    <location>
        <position position="189"/>
    </location>
</feature>
<comment type="caution">
    <text evidence="6">The sequence shown here is derived from an EMBL/GenBank/DDBJ whole genome shotgun (WGS) entry which is preliminary data.</text>
</comment>
<reference evidence="6 7" key="1">
    <citation type="submission" date="2022-06" db="EMBL/GenBank/DDBJ databases">
        <title>A taxonomic note on the genus Prevotella: Description of four novel genera and emended description of the genera Hallella and Xylanibacter.</title>
        <authorList>
            <person name="Hitch T.C.A."/>
        </authorList>
    </citation>
    <scope>NUCLEOTIDE SEQUENCE [LARGE SCALE GENOMIC DNA]</scope>
    <source>
        <strain evidence="6 7">DSM 100619</strain>
    </source>
</reference>
<evidence type="ECO:0000256" key="5">
    <source>
        <dbReference type="HAMAP-Rule" id="MF_00156"/>
    </source>
</evidence>
<comment type="cofactor">
    <cofactor evidence="5">
        <name>Mg(2+)</name>
        <dbReference type="ChEBI" id="CHEBI:18420"/>
    </cofactor>
    <text evidence="5">Binds 1 Mg(2+) ion per subunit.</text>
</comment>
<comment type="subunit">
    <text evidence="2 5">Homodecamer; pentamer of dimers.</text>
</comment>
<dbReference type="CDD" id="cd06557">
    <property type="entry name" value="KPHMT-like"/>
    <property type="match status" value="1"/>
</dbReference>
<dbReference type="RefSeq" id="WP_252760010.1">
    <property type="nucleotide sequence ID" value="NZ_JAMXLY010000004.1"/>
</dbReference>
<comment type="subcellular location">
    <subcellularLocation>
        <location evidence="5">Cytoplasm</location>
    </subcellularLocation>
</comment>
<dbReference type="HAMAP" id="MF_00156">
    <property type="entry name" value="PanB"/>
    <property type="match status" value="1"/>
</dbReference>
<comment type="similarity">
    <text evidence="1 5">Belongs to the PanB family.</text>
</comment>
<comment type="pathway">
    <text evidence="5">Cofactor biosynthesis; (R)-pantothenate biosynthesis; (R)-pantoate from 3-methyl-2-oxobutanoate: step 1/2.</text>
</comment>
<dbReference type="InterPro" id="IPR015813">
    <property type="entry name" value="Pyrv/PenolPyrv_kinase-like_dom"/>
</dbReference>
<organism evidence="6 7">
    <name type="scientific">Segatella cerevisiae</name>
    <dbReference type="NCBI Taxonomy" id="2053716"/>
    <lineage>
        <taxon>Bacteria</taxon>
        <taxon>Pseudomonadati</taxon>
        <taxon>Bacteroidota</taxon>
        <taxon>Bacteroidia</taxon>
        <taxon>Bacteroidales</taxon>
        <taxon>Prevotellaceae</taxon>
        <taxon>Segatella</taxon>
    </lineage>
</organism>